<dbReference type="EMBL" id="HE600966">
    <property type="protein sequence ID" value="CAS00913.1"/>
    <property type="molecule type" value="Genomic_DNA"/>
</dbReference>
<dbReference type="CTD" id="68917766"/>
<proteinExistence type="predicted"/>
<organism evidence="1 2">
    <name type="scientific">Caenorhabditis briggsae</name>
    <dbReference type="NCBI Taxonomy" id="6238"/>
    <lineage>
        <taxon>Eukaryota</taxon>
        <taxon>Metazoa</taxon>
        <taxon>Ecdysozoa</taxon>
        <taxon>Nematoda</taxon>
        <taxon>Chromadorea</taxon>
        <taxon>Rhabditida</taxon>
        <taxon>Rhabditina</taxon>
        <taxon>Rhabditomorpha</taxon>
        <taxon>Rhabditoidea</taxon>
        <taxon>Rhabditidae</taxon>
        <taxon>Peloderinae</taxon>
        <taxon>Caenorhabditis</taxon>
    </lineage>
</organism>
<dbReference type="HOGENOM" id="CLU_3430045_0_0_1"/>
<sequence>MRPNLLWVDKISDETGENG</sequence>
<reference evidence="1 2" key="1">
    <citation type="journal article" date="2003" name="PLoS Biol.">
        <title>The genome sequence of Caenorhabditis briggsae: a platform for comparative genomics.</title>
        <authorList>
            <person name="Stein L.D."/>
            <person name="Bao Z."/>
            <person name="Blasiar D."/>
            <person name="Blumenthal T."/>
            <person name="Brent M.R."/>
            <person name="Chen N."/>
            <person name="Chinwalla A."/>
            <person name="Clarke L."/>
            <person name="Clee C."/>
            <person name="Coghlan A."/>
            <person name="Coulson A."/>
            <person name="D'Eustachio P."/>
            <person name="Fitch D.H."/>
            <person name="Fulton L.A."/>
            <person name="Fulton R.E."/>
            <person name="Griffiths-Jones S."/>
            <person name="Harris T.W."/>
            <person name="Hillier L.W."/>
            <person name="Kamath R."/>
            <person name="Kuwabara P.E."/>
            <person name="Mardis E.R."/>
            <person name="Marra M.A."/>
            <person name="Miner T.L."/>
            <person name="Minx P."/>
            <person name="Mullikin J.C."/>
            <person name="Plumb R.W."/>
            <person name="Rogers J."/>
            <person name="Schein J.E."/>
            <person name="Sohrmann M."/>
            <person name="Spieth J."/>
            <person name="Stajich J.E."/>
            <person name="Wei C."/>
            <person name="Willey D."/>
            <person name="Wilson R.K."/>
            <person name="Durbin R."/>
            <person name="Waterston R.H."/>
        </authorList>
    </citation>
    <scope>NUCLEOTIDE SEQUENCE [LARGE SCALE GENOMIC DNA]</scope>
    <source>
        <strain evidence="1 2">AF16</strain>
    </source>
</reference>
<dbReference type="AlphaFoldDB" id="B6ILY3"/>
<evidence type="ECO:0000313" key="1">
    <source>
        <dbReference type="EMBL" id="CAS00913.1"/>
    </source>
</evidence>
<gene>
    <name evidence="1" type="ORF">CBG26285</name>
    <name evidence="1" type="ORF">CBG_26285</name>
</gene>
<evidence type="ECO:0000313" key="2">
    <source>
        <dbReference type="Proteomes" id="UP000008549"/>
    </source>
</evidence>
<accession>B6ILY3</accession>
<protein>
    <submittedName>
        <fullName evidence="1">Protein CBG26285</fullName>
    </submittedName>
</protein>
<dbReference type="RefSeq" id="XP_045100471.1">
    <property type="nucleotide sequence ID" value="XM_045235201.1"/>
</dbReference>
<reference evidence="1 2" key="2">
    <citation type="journal article" date="2011" name="PLoS Genet.">
        <title>Caenorhabditis briggsae recombinant inbred line genotypes reveal inter-strain incompatibility and the evolution of recombination.</title>
        <authorList>
            <person name="Ross J.A."/>
            <person name="Koboldt D.C."/>
            <person name="Staisch J.E."/>
            <person name="Chamberlin H.M."/>
            <person name="Gupta B.P."/>
            <person name="Miller R.D."/>
            <person name="Baird S.E."/>
            <person name="Haag E.S."/>
        </authorList>
    </citation>
    <scope>NUCLEOTIDE SEQUENCE [LARGE SCALE GENOMIC DNA]</scope>
    <source>
        <strain evidence="1 2">AF16</strain>
    </source>
</reference>
<dbReference type="InParanoid" id="B6ILY3"/>
<keyword evidence="2" id="KW-1185">Reference proteome</keyword>
<dbReference type="KEGG" id="cbr:CBG_26285"/>
<name>B6ILY3_CAEBR</name>
<dbReference type="Proteomes" id="UP000008549">
    <property type="component" value="Unassembled WGS sequence"/>
</dbReference>
<dbReference type="GeneID" id="68917766"/>